<dbReference type="AlphaFoldDB" id="A0A699WUK6"/>
<accession>A0A699WUK6</accession>
<feature type="non-terminal residue" evidence="1">
    <location>
        <position position="1"/>
    </location>
</feature>
<organism evidence="1">
    <name type="scientific">Tanacetum cinerariifolium</name>
    <name type="common">Dalmatian daisy</name>
    <name type="synonym">Chrysanthemum cinerariifolium</name>
    <dbReference type="NCBI Taxonomy" id="118510"/>
    <lineage>
        <taxon>Eukaryota</taxon>
        <taxon>Viridiplantae</taxon>
        <taxon>Streptophyta</taxon>
        <taxon>Embryophyta</taxon>
        <taxon>Tracheophyta</taxon>
        <taxon>Spermatophyta</taxon>
        <taxon>Magnoliopsida</taxon>
        <taxon>eudicotyledons</taxon>
        <taxon>Gunneridae</taxon>
        <taxon>Pentapetalae</taxon>
        <taxon>asterids</taxon>
        <taxon>campanulids</taxon>
        <taxon>Asterales</taxon>
        <taxon>Asteraceae</taxon>
        <taxon>Asteroideae</taxon>
        <taxon>Anthemideae</taxon>
        <taxon>Anthemidinae</taxon>
        <taxon>Tanacetum</taxon>
    </lineage>
</organism>
<comment type="caution">
    <text evidence="1">The sequence shown here is derived from an EMBL/GenBank/DDBJ whole genome shotgun (WGS) entry which is preliminary data.</text>
</comment>
<gene>
    <name evidence="1" type="ORF">Tci_921197</name>
</gene>
<sequence length="30" mass="3873">VLRSWWTDNLDEKMRVEVEEEVLEQIQRRW</sequence>
<name>A0A699WUK6_TANCI</name>
<proteinExistence type="predicted"/>
<evidence type="ECO:0000313" key="1">
    <source>
        <dbReference type="EMBL" id="GFD49228.1"/>
    </source>
</evidence>
<reference evidence="1" key="1">
    <citation type="journal article" date="2019" name="Sci. Rep.">
        <title>Draft genome of Tanacetum cinerariifolium, the natural source of mosquito coil.</title>
        <authorList>
            <person name="Yamashiro T."/>
            <person name="Shiraishi A."/>
            <person name="Satake H."/>
            <person name="Nakayama K."/>
        </authorList>
    </citation>
    <scope>NUCLEOTIDE SEQUENCE</scope>
</reference>
<protein>
    <submittedName>
        <fullName evidence="1">Uncharacterized protein</fullName>
    </submittedName>
</protein>
<dbReference type="EMBL" id="BKCJ011737918">
    <property type="protein sequence ID" value="GFD49228.1"/>
    <property type="molecule type" value="Genomic_DNA"/>
</dbReference>